<sequence>MHNYIEKFATIQSKNKKKDENSDWTPTKYKETLNNYPNLQKMVEEPFLLQLILTVLPLLVKQYDVGSRISKAHVYEVFNDQWIDIHCQNIISKLAELRIQMNINKVKSTLKRYCIDLGFEMFYQGNLIAIESDLQYQNENEIDWGKLDLEIQY</sequence>
<evidence type="ECO:0000313" key="2">
    <source>
        <dbReference type="Proteomes" id="UP000023152"/>
    </source>
</evidence>
<organism evidence="1 2">
    <name type="scientific">Reticulomyxa filosa</name>
    <dbReference type="NCBI Taxonomy" id="46433"/>
    <lineage>
        <taxon>Eukaryota</taxon>
        <taxon>Sar</taxon>
        <taxon>Rhizaria</taxon>
        <taxon>Retaria</taxon>
        <taxon>Foraminifera</taxon>
        <taxon>Monothalamids</taxon>
        <taxon>Reticulomyxidae</taxon>
        <taxon>Reticulomyxa</taxon>
    </lineage>
</organism>
<accession>X6ND44</accession>
<comment type="caution">
    <text evidence="1">The sequence shown here is derived from an EMBL/GenBank/DDBJ whole genome shotgun (WGS) entry which is preliminary data.</text>
</comment>
<reference evidence="1 2" key="1">
    <citation type="journal article" date="2013" name="Curr. Biol.">
        <title>The Genome of the Foraminiferan Reticulomyxa filosa.</title>
        <authorList>
            <person name="Glockner G."/>
            <person name="Hulsmann N."/>
            <person name="Schleicher M."/>
            <person name="Noegel A.A."/>
            <person name="Eichinger L."/>
            <person name="Gallinger C."/>
            <person name="Pawlowski J."/>
            <person name="Sierra R."/>
            <person name="Euteneuer U."/>
            <person name="Pillet L."/>
            <person name="Moustafa A."/>
            <person name="Platzer M."/>
            <person name="Groth M."/>
            <person name="Szafranski K."/>
            <person name="Schliwa M."/>
        </authorList>
    </citation>
    <scope>NUCLEOTIDE SEQUENCE [LARGE SCALE GENOMIC DNA]</scope>
</reference>
<gene>
    <name evidence="1" type="ORF">RFI_12903</name>
</gene>
<name>X6ND44_RETFI</name>
<feature type="non-terminal residue" evidence="1">
    <location>
        <position position="153"/>
    </location>
</feature>
<dbReference type="AlphaFoldDB" id="X6ND44"/>
<dbReference type="Proteomes" id="UP000023152">
    <property type="component" value="Unassembled WGS sequence"/>
</dbReference>
<proteinExistence type="predicted"/>
<keyword evidence="2" id="KW-1185">Reference proteome</keyword>
<dbReference type="EMBL" id="ASPP01009344">
    <property type="protein sequence ID" value="ETO24255.1"/>
    <property type="molecule type" value="Genomic_DNA"/>
</dbReference>
<protein>
    <submittedName>
        <fullName evidence="1">Uncharacterized protein</fullName>
    </submittedName>
</protein>
<evidence type="ECO:0000313" key="1">
    <source>
        <dbReference type="EMBL" id="ETO24255.1"/>
    </source>
</evidence>